<protein>
    <submittedName>
        <fullName evidence="1">Uncharacterized protein</fullName>
    </submittedName>
</protein>
<accession>A0A1Y2HZT2</accession>
<name>A0A1Y2HZT2_9FUNG</name>
<sequence length="171" mass="19987">MADMPWDRFTPFNRPTDPDVAFRLWAAGGRHARKFWDVDDLDDHIQMGWDEGTDSPFISFSNDLEWAVYYTLKQEFVGDESRRLFQIQVPDDHLFEYDGDDETSAAFVESASEVFAHRFVDVYAYEALEICPRARGVAKAWFAERAEMSFPTYPFLEWSEHMRDVLDSGCE</sequence>
<proteinExistence type="predicted"/>
<evidence type="ECO:0000313" key="2">
    <source>
        <dbReference type="Proteomes" id="UP000193411"/>
    </source>
</evidence>
<comment type="caution">
    <text evidence="1">The sequence shown here is derived from an EMBL/GenBank/DDBJ whole genome shotgun (WGS) entry which is preliminary data.</text>
</comment>
<keyword evidence="2" id="KW-1185">Reference proteome</keyword>
<dbReference type="EMBL" id="MCFL01000008">
    <property type="protein sequence ID" value="ORZ38672.1"/>
    <property type="molecule type" value="Genomic_DNA"/>
</dbReference>
<organism evidence="1 2">
    <name type="scientific">Catenaria anguillulae PL171</name>
    <dbReference type="NCBI Taxonomy" id="765915"/>
    <lineage>
        <taxon>Eukaryota</taxon>
        <taxon>Fungi</taxon>
        <taxon>Fungi incertae sedis</taxon>
        <taxon>Blastocladiomycota</taxon>
        <taxon>Blastocladiomycetes</taxon>
        <taxon>Blastocladiales</taxon>
        <taxon>Catenariaceae</taxon>
        <taxon>Catenaria</taxon>
    </lineage>
</organism>
<dbReference type="Proteomes" id="UP000193411">
    <property type="component" value="Unassembled WGS sequence"/>
</dbReference>
<dbReference type="AlphaFoldDB" id="A0A1Y2HZT2"/>
<reference evidence="1 2" key="1">
    <citation type="submission" date="2016-07" db="EMBL/GenBank/DDBJ databases">
        <title>Pervasive Adenine N6-methylation of Active Genes in Fungi.</title>
        <authorList>
            <consortium name="DOE Joint Genome Institute"/>
            <person name="Mondo S.J."/>
            <person name="Dannebaum R.O."/>
            <person name="Kuo R.C."/>
            <person name="Labutti K."/>
            <person name="Haridas S."/>
            <person name="Kuo A."/>
            <person name="Salamov A."/>
            <person name="Ahrendt S.R."/>
            <person name="Lipzen A."/>
            <person name="Sullivan W."/>
            <person name="Andreopoulos W.B."/>
            <person name="Clum A."/>
            <person name="Lindquist E."/>
            <person name="Daum C."/>
            <person name="Ramamoorthy G.K."/>
            <person name="Gryganskyi A."/>
            <person name="Culley D."/>
            <person name="Magnuson J.K."/>
            <person name="James T.Y."/>
            <person name="O'Malley M.A."/>
            <person name="Stajich J.E."/>
            <person name="Spatafora J.W."/>
            <person name="Visel A."/>
            <person name="Grigoriev I.V."/>
        </authorList>
    </citation>
    <scope>NUCLEOTIDE SEQUENCE [LARGE SCALE GENOMIC DNA]</scope>
    <source>
        <strain evidence="1 2">PL171</strain>
    </source>
</reference>
<evidence type="ECO:0000313" key="1">
    <source>
        <dbReference type="EMBL" id="ORZ38672.1"/>
    </source>
</evidence>
<gene>
    <name evidence="1" type="ORF">BCR44DRAFT_1428729</name>
</gene>